<gene>
    <name evidence="1" type="ORF">VKT23_010747</name>
</gene>
<name>A0ABR1JB69_9AGAR</name>
<comment type="caution">
    <text evidence="1">The sequence shown here is derived from an EMBL/GenBank/DDBJ whole genome shotgun (WGS) entry which is preliminary data.</text>
</comment>
<sequence>MSTRSLSLFFLAPSISPHHLAFGFFSPFSIEFLPALYLSHQPPVAYMPSELLPTILFCIYTLHALSSLHHTHLHTHTLSLKEVPNPNRFVHIPLPSLPTSLLSTASSLQLPHRIPLLPSLPAYPSST</sequence>
<evidence type="ECO:0000313" key="1">
    <source>
        <dbReference type="EMBL" id="KAK7456497.1"/>
    </source>
</evidence>
<keyword evidence="2" id="KW-1185">Reference proteome</keyword>
<proteinExistence type="predicted"/>
<accession>A0ABR1JB69</accession>
<dbReference type="Proteomes" id="UP001498398">
    <property type="component" value="Unassembled WGS sequence"/>
</dbReference>
<organism evidence="1 2">
    <name type="scientific">Marasmiellus scandens</name>
    <dbReference type="NCBI Taxonomy" id="2682957"/>
    <lineage>
        <taxon>Eukaryota</taxon>
        <taxon>Fungi</taxon>
        <taxon>Dikarya</taxon>
        <taxon>Basidiomycota</taxon>
        <taxon>Agaricomycotina</taxon>
        <taxon>Agaricomycetes</taxon>
        <taxon>Agaricomycetidae</taxon>
        <taxon>Agaricales</taxon>
        <taxon>Marasmiineae</taxon>
        <taxon>Omphalotaceae</taxon>
        <taxon>Marasmiellus</taxon>
    </lineage>
</organism>
<dbReference type="EMBL" id="JBANRG010000021">
    <property type="protein sequence ID" value="KAK7456497.1"/>
    <property type="molecule type" value="Genomic_DNA"/>
</dbReference>
<protein>
    <submittedName>
        <fullName evidence="1">Uncharacterized protein</fullName>
    </submittedName>
</protein>
<evidence type="ECO:0000313" key="2">
    <source>
        <dbReference type="Proteomes" id="UP001498398"/>
    </source>
</evidence>
<reference evidence="1 2" key="1">
    <citation type="submission" date="2024-01" db="EMBL/GenBank/DDBJ databases">
        <title>A draft genome for the cacao thread blight pathogen Marasmiellus scandens.</title>
        <authorList>
            <person name="Baruah I.K."/>
            <person name="Leung J."/>
            <person name="Bukari Y."/>
            <person name="Amoako-Attah I."/>
            <person name="Meinhardt L.W."/>
            <person name="Bailey B.A."/>
            <person name="Cohen S.P."/>
        </authorList>
    </citation>
    <scope>NUCLEOTIDE SEQUENCE [LARGE SCALE GENOMIC DNA]</scope>
    <source>
        <strain evidence="1 2">GH-19</strain>
    </source>
</reference>